<feature type="compositionally biased region" description="Basic and acidic residues" evidence="3">
    <location>
        <begin position="82"/>
        <end position="93"/>
    </location>
</feature>
<proteinExistence type="inferred from homology"/>
<comment type="caution">
    <text evidence="4">The sequence shown here is derived from an EMBL/GenBank/DDBJ whole genome shotgun (WGS) entry which is preliminary data.</text>
</comment>
<dbReference type="PANTHER" id="PTHR28524:SF3">
    <property type="entry name" value="SUCCINATE DEHYDROGENASE ASSEMBLY FACTOR 4, MITOCHONDRIAL"/>
    <property type="match status" value="1"/>
</dbReference>
<dbReference type="AlphaFoldDB" id="A0A8J1XTN4"/>
<feature type="compositionally biased region" description="Basic and acidic residues" evidence="3">
    <location>
        <begin position="53"/>
        <end position="65"/>
    </location>
</feature>
<dbReference type="OrthoDB" id="201362at2759"/>
<evidence type="ECO:0000256" key="1">
    <source>
        <dbReference type="ARBA" id="ARBA00005701"/>
    </source>
</evidence>
<dbReference type="EMBL" id="CAIIXF020000010">
    <property type="protein sequence ID" value="CAH1796350.1"/>
    <property type="molecule type" value="Genomic_DNA"/>
</dbReference>
<evidence type="ECO:0000256" key="2">
    <source>
        <dbReference type="ARBA" id="ARBA00022170"/>
    </source>
</evidence>
<dbReference type="InterPro" id="IPR012875">
    <property type="entry name" value="SDHF4"/>
</dbReference>
<organism evidence="4 5">
    <name type="scientific">Owenia fusiformis</name>
    <name type="common">Polychaete worm</name>
    <dbReference type="NCBI Taxonomy" id="6347"/>
    <lineage>
        <taxon>Eukaryota</taxon>
        <taxon>Metazoa</taxon>
        <taxon>Spiralia</taxon>
        <taxon>Lophotrochozoa</taxon>
        <taxon>Annelida</taxon>
        <taxon>Polychaeta</taxon>
        <taxon>Sedentaria</taxon>
        <taxon>Canalipalpata</taxon>
        <taxon>Sabellida</taxon>
        <taxon>Oweniida</taxon>
        <taxon>Oweniidae</taxon>
        <taxon>Owenia</taxon>
    </lineage>
</organism>
<gene>
    <name evidence="4" type="ORF">OFUS_LOCUS20770</name>
</gene>
<keyword evidence="5" id="KW-1185">Reference proteome</keyword>
<feature type="compositionally biased region" description="Basic and acidic residues" evidence="3">
    <location>
        <begin position="99"/>
        <end position="112"/>
    </location>
</feature>
<accession>A0A8J1XTN4</accession>
<evidence type="ECO:0000256" key="3">
    <source>
        <dbReference type="SAM" id="MobiDB-lite"/>
    </source>
</evidence>
<evidence type="ECO:0000313" key="4">
    <source>
        <dbReference type="EMBL" id="CAH1796350.1"/>
    </source>
</evidence>
<protein>
    <recommendedName>
        <fullName evidence="2">Succinate dehydrogenase assembly factor 4, mitochondrial</fullName>
    </recommendedName>
</protein>
<comment type="similarity">
    <text evidence="1">Belongs to the SDHAF4 family.</text>
</comment>
<evidence type="ECO:0000313" key="5">
    <source>
        <dbReference type="Proteomes" id="UP000749559"/>
    </source>
</evidence>
<dbReference type="Pfam" id="PF07896">
    <property type="entry name" value="DUF1674"/>
    <property type="match status" value="1"/>
</dbReference>
<dbReference type="Proteomes" id="UP000749559">
    <property type="component" value="Unassembled WGS sequence"/>
</dbReference>
<dbReference type="GO" id="GO:0034553">
    <property type="term" value="P:mitochondrial respiratory chain complex II assembly"/>
    <property type="evidence" value="ECO:0007669"/>
    <property type="project" value="TreeGrafter"/>
</dbReference>
<feature type="region of interest" description="Disordered" evidence="3">
    <location>
        <begin position="30"/>
        <end position="112"/>
    </location>
</feature>
<name>A0A8J1XTN4_OWEFU</name>
<dbReference type="GO" id="GO:0005739">
    <property type="term" value="C:mitochondrion"/>
    <property type="evidence" value="ECO:0007669"/>
    <property type="project" value="TreeGrafter"/>
</dbReference>
<reference evidence="4" key="1">
    <citation type="submission" date="2022-03" db="EMBL/GenBank/DDBJ databases">
        <authorList>
            <person name="Martin C."/>
        </authorList>
    </citation>
    <scope>NUCLEOTIDE SEQUENCE</scope>
</reference>
<dbReference type="PANTHER" id="PTHR28524">
    <property type="entry name" value="SUCCINATE DEHYDROGENASE ASSEMBLY FACTOR 4, MITOCHONDRIAL"/>
    <property type="match status" value="1"/>
</dbReference>
<sequence>MSCAVRRAVKDGCLFRRIFKRCSASQYSYSPLSQHSTDAKKGKLKKATTPTGKLDDPFENDKEKQAPQTMTTPAFEPFPENRNPETGEIDGPKGPEPTRYGDWERKGRVTDF</sequence>